<evidence type="ECO:0000313" key="5">
    <source>
        <dbReference type="Proteomes" id="UP001612928"/>
    </source>
</evidence>
<sequence>MIDEVLPGRVACVESFGDVPGAVLLGEEAALVANAVDRRRAEFATGRHCARAALARLGFPPAPVLADERGAPVWPSGVVGSITHCAGYRAAAVSVDVLSVGIDAEPCRPLPDGVLEAISLPREREMLARLGDAQPWDRLLFSAKESVYKAWYPLARRLLGFEDALVDIDAGGTFSARLLVPGPRVGDVELRAFAGRWLAVGGLLVTGVTVS</sequence>
<evidence type="ECO:0000313" key="4">
    <source>
        <dbReference type="EMBL" id="MFI7444863.1"/>
    </source>
</evidence>
<dbReference type="PANTHER" id="PTHR38096">
    <property type="entry name" value="ENTEROBACTIN SYNTHASE COMPONENT D"/>
    <property type="match status" value="1"/>
</dbReference>
<dbReference type="InterPro" id="IPR041354">
    <property type="entry name" value="4PPT_N"/>
</dbReference>
<gene>
    <name evidence="4" type="ORF">ACIBP5_33230</name>
</gene>
<accession>A0ABW8AE25</accession>
<protein>
    <submittedName>
        <fullName evidence="4">4'-phosphopantetheinyl transferase</fullName>
    </submittedName>
</protein>
<dbReference type="RefSeq" id="WP_397025169.1">
    <property type="nucleotide sequence ID" value="NZ_JBITMB010000009.1"/>
</dbReference>
<dbReference type="PANTHER" id="PTHR38096:SF1">
    <property type="entry name" value="ENTEROBACTIN SYNTHASE COMPONENT D"/>
    <property type="match status" value="1"/>
</dbReference>
<proteinExistence type="predicted"/>
<dbReference type="InterPro" id="IPR037143">
    <property type="entry name" value="4-PPantetheinyl_Trfase_dom_sf"/>
</dbReference>
<dbReference type="InterPro" id="IPR003542">
    <property type="entry name" value="Enbac_synth_compD-like"/>
</dbReference>
<dbReference type="PRINTS" id="PR01399">
    <property type="entry name" value="ENTSNTHTASED"/>
</dbReference>
<name>A0ABW8AE25_9ACTN</name>
<dbReference type="EMBL" id="JBITMB010000009">
    <property type="protein sequence ID" value="MFI7444863.1"/>
    <property type="molecule type" value="Genomic_DNA"/>
</dbReference>
<organism evidence="4 5">
    <name type="scientific">Nonomuraea indica</name>
    <dbReference type="NCBI Taxonomy" id="1581193"/>
    <lineage>
        <taxon>Bacteria</taxon>
        <taxon>Bacillati</taxon>
        <taxon>Actinomycetota</taxon>
        <taxon>Actinomycetes</taxon>
        <taxon>Streptosporangiales</taxon>
        <taxon>Streptosporangiaceae</taxon>
        <taxon>Nonomuraea</taxon>
    </lineage>
</organism>
<evidence type="ECO:0000256" key="1">
    <source>
        <dbReference type="ARBA" id="ARBA00022679"/>
    </source>
</evidence>
<dbReference type="Proteomes" id="UP001612928">
    <property type="component" value="Unassembled WGS sequence"/>
</dbReference>
<dbReference type="GO" id="GO:0016740">
    <property type="term" value="F:transferase activity"/>
    <property type="evidence" value="ECO:0007669"/>
    <property type="project" value="UniProtKB-KW"/>
</dbReference>
<feature type="domain" description="4'-phosphopantetheinyl transferase" evidence="2">
    <location>
        <begin position="99"/>
        <end position="179"/>
    </location>
</feature>
<evidence type="ECO:0000259" key="2">
    <source>
        <dbReference type="Pfam" id="PF01648"/>
    </source>
</evidence>
<dbReference type="Pfam" id="PF01648">
    <property type="entry name" value="ACPS"/>
    <property type="match status" value="1"/>
</dbReference>
<keyword evidence="5" id="KW-1185">Reference proteome</keyword>
<comment type="caution">
    <text evidence="4">The sequence shown here is derived from an EMBL/GenBank/DDBJ whole genome shotgun (WGS) entry which is preliminary data.</text>
</comment>
<dbReference type="InterPro" id="IPR008278">
    <property type="entry name" value="4-PPantetheinyl_Trfase_dom"/>
</dbReference>
<dbReference type="SUPFAM" id="SSF56214">
    <property type="entry name" value="4'-phosphopantetheinyl transferase"/>
    <property type="match status" value="1"/>
</dbReference>
<evidence type="ECO:0000259" key="3">
    <source>
        <dbReference type="Pfam" id="PF17837"/>
    </source>
</evidence>
<dbReference type="Gene3D" id="3.90.470.20">
    <property type="entry name" value="4'-phosphopantetheinyl transferase domain"/>
    <property type="match status" value="1"/>
</dbReference>
<reference evidence="4 5" key="1">
    <citation type="submission" date="2024-10" db="EMBL/GenBank/DDBJ databases">
        <title>The Natural Products Discovery Center: Release of the First 8490 Sequenced Strains for Exploring Actinobacteria Biosynthetic Diversity.</title>
        <authorList>
            <person name="Kalkreuter E."/>
            <person name="Kautsar S.A."/>
            <person name="Yang D."/>
            <person name="Bader C.D."/>
            <person name="Teijaro C.N."/>
            <person name="Fluegel L."/>
            <person name="Davis C.M."/>
            <person name="Simpson J.R."/>
            <person name="Lauterbach L."/>
            <person name="Steele A.D."/>
            <person name="Gui C."/>
            <person name="Meng S."/>
            <person name="Li G."/>
            <person name="Viehrig K."/>
            <person name="Ye F."/>
            <person name="Su P."/>
            <person name="Kiefer A.F."/>
            <person name="Nichols A."/>
            <person name="Cepeda A.J."/>
            <person name="Yan W."/>
            <person name="Fan B."/>
            <person name="Jiang Y."/>
            <person name="Adhikari A."/>
            <person name="Zheng C.-J."/>
            <person name="Schuster L."/>
            <person name="Cowan T.M."/>
            <person name="Smanski M.J."/>
            <person name="Chevrette M.G."/>
            <person name="De Carvalho L.P.S."/>
            <person name="Shen B."/>
        </authorList>
    </citation>
    <scope>NUCLEOTIDE SEQUENCE [LARGE SCALE GENOMIC DNA]</scope>
    <source>
        <strain evidence="4 5">NPDC049503</strain>
    </source>
</reference>
<feature type="domain" description="4'-phosphopantetheinyl transferase N-terminal" evidence="3">
    <location>
        <begin position="27"/>
        <end position="94"/>
    </location>
</feature>
<dbReference type="Pfam" id="PF17837">
    <property type="entry name" value="4PPT_N"/>
    <property type="match status" value="1"/>
</dbReference>
<keyword evidence="1 4" id="KW-0808">Transferase</keyword>